<dbReference type="SMART" id="SM00849">
    <property type="entry name" value="Lactamase_B"/>
    <property type="match status" value="1"/>
</dbReference>
<evidence type="ECO:0000313" key="6">
    <source>
        <dbReference type="EMBL" id="OZN25825.1"/>
    </source>
</evidence>
<keyword evidence="8" id="KW-1185">Reference proteome</keyword>
<gene>
    <name evidence="6" type="ORF">CFY87_01040</name>
    <name evidence="7" type="ORF">NCTC10851_00505</name>
</gene>
<dbReference type="Gene3D" id="3.60.15.10">
    <property type="entry name" value="Ribonuclease Z/Hydroxyacylglutathione hydrolase-like"/>
    <property type="match status" value="1"/>
</dbReference>
<organism evidence="7 9">
    <name type="scientific">Actinobacillus seminis</name>
    <dbReference type="NCBI Taxonomy" id="722"/>
    <lineage>
        <taxon>Bacteria</taxon>
        <taxon>Pseudomonadati</taxon>
        <taxon>Pseudomonadota</taxon>
        <taxon>Gammaproteobacteria</taxon>
        <taxon>Pasteurellales</taxon>
        <taxon>Pasteurellaceae</taxon>
        <taxon>Actinobacillus</taxon>
    </lineage>
</organism>
<keyword evidence="3" id="KW-0378">Hydrolase</keyword>
<evidence type="ECO:0000313" key="8">
    <source>
        <dbReference type="Proteomes" id="UP000215738"/>
    </source>
</evidence>
<dbReference type="Proteomes" id="UP000215738">
    <property type="component" value="Unassembled WGS sequence"/>
</dbReference>
<dbReference type="Proteomes" id="UP000254507">
    <property type="component" value="Unassembled WGS sequence"/>
</dbReference>
<dbReference type="Pfam" id="PF00753">
    <property type="entry name" value="Lactamase_B"/>
    <property type="match status" value="1"/>
</dbReference>
<dbReference type="OrthoDB" id="9802991at2"/>
<evidence type="ECO:0000313" key="9">
    <source>
        <dbReference type="Proteomes" id="UP000254507"/>
    </source>
</evidence>
<dbReference type="InterPro" id="IPR036866">
    <property type="entry name" value="RibonucZ/Hydroxyglut_hydro"/>
</dbReference>
<dbReference type="AlphaFoldDB" id="A0A263HEI0"/>
<dbReference type="SUPFAM" id="SSF56281">
    <property type="entry name" value="Metallo-hydrolase/oxidoreductase"/>
    <property type="match status" value="1"/>
</dbReference>
<dbReference type="InterPro" id="IPR001279">
    <property type="entry name" value="Metallo-B-lactamas"/>
</dbReference>
<evidence type="ECO:0000259" key="5">
    <source>
        <dbReference type="SMART" id="SM00849"/>
    </source>
</evidence>
<dbReference type="CDD" id="cd07737">
    <property type="entry name" value="YcbL-like_MBL-fold"/>
    <property type="match status" value="1"/>
</dbReference>
<evidence type="ECO:0000256" key="3">
    <source>
        <dbReference type="ARBA" id="ARBA00022801"/>
    </source>
</evidence>
<evidence type="ECO:0000256" key="1">
    <source>
        <dbReference type="ARBA" id="ARBA00001947"/>
    </source>
</evidence>
<evidence type="ECO:0000313" key="7">
    <source>
        <dbReference type="EMBL" id="SUU34677.1"/>
    </source>
</evidence>
<proteinExistence type="predicted"/>
<feature type="domain" description="Metallo-beta-lactamase" evidence="5">
    <location>
        <begin position="12"/>
        <end position="193"/>
    </location>
</feature>
<reference evidence="6 8" key="1">
    <citation type="submission" date="2017-07" db="EMBL/GenBank/DDBJ databases">
        <title>Virulence factors identified in Actinobacillus seminis.</title>
        <authorList>
            <person name="Negrete-Abascal E."/>
            <person name="Vaca-Pacheco S."/>
            <person name="Montes-Garcia F."/>
            <person name="Leyto-Gil A.M."/>
            <person name="Fragoso-Garcia E."/>
            <person name="Carvente-Garcia R."/>
            <person name="Perez-Agueros S."/>
            <person name="Castelan-Sanchez H.G."/>
            <person name="Garcia-Molina A."/>
            <person name="Villamar T.E."/>
            <person name="Vazquez-Cruz C."/>
        </authorList>
    </citation>
    <scope>NUCLEOTIDE SEQUENCE [LARGE SCALE GENOMIC DNA]</scope>
    <source>
        <strain evidence="6 8">ATCC 15768</strain>
    </source>
</reference>
<dbReference type="PANTHER" id="PTHR46233">
    <property type="entry name" value="HYDROXYACYLGLUTATHIONE HYDROLASE GLOC"/>
    <property type="match status" value="1"/>
</dbReference>
<dbReference type="GO" id="GO:0016787">
    <property type="term" value="F:hydrolase activity"/>
    <property type="evidence" value="ECO:0007669"/>
    <property type="project" value="UniProtKB-KW"/>
</dbReference>
<reference evidence="7 9" key="2">
    <citation type="submission" date="2018-06" db="EMBL/GenBank/DDBJ databases">
        <authorList>
            <consortium name="Pathogen Informatics"/>
            <person name="Doyle S."/>
        </authorList>
    </citation>
    <scope>NUCLEOTIDE SEQUENCE [LARGE SCALE GENOMIC DNA]</scope>
    <source>
        <strain evidence="7 9">NCTC10851</strain>
    </source>
</reference>
<protein>
    <submittedName>
        <fullName evidence="7">Beta-lactamase domain-containing protein</fullName>
    </submittedName>
    <submittedName>
        <fullName evidence="6">MBL fold metallo-hydrolase</fullName>
    </submittedName>
</protein>
<evidence type="ECO:0000256" key="2">
    <source>
        <dbReference type="ARBA" id="ARBA00022723"/>
    </source>
</evidence>
<dbReference type="GO" id="GO:0046872">
    <property type="term" value="F:metal ion binding"/>
    <property type="evidence" value="ECO:0007669"/>
    <property type="project" value="UniProtKB-KW"/>
</dbReference>
<dbReference type="PANTHER" id="PTHR46233:SF3">
    <property type="entry name" value="HYDROXYACYLGLUTATHIONE HYDROLASE GLOC"/>
    <property type="match status" value="1"/>
</dbReference>
<evidence type="ECO:0000256" key="4">
    <source>
        <dbReference type="ARBA" id="ARBA00022833"/>
    </source>
</evidence>
<name>A0A263HEI0_9PAST</name>
<accession>A0A263HEI0</accession>
<keyword evidence="2" id="KW-0479">Metal-binding</keyword>
<dbReference type="InterPro" id="IPR051453">
    <property type="entry name" value="MBL_Glyoxalase_II"/>
</dbReference>
<keyword evidence="4" id="KW-0862">Zinc</keyword>
<dbReference type="FunCoup" id="A0A263HEI0">
    <property type="interactions" value="434"/>
</dbReference>
<dbReference type="EMBL" id="UFSB01000001">
    <property type="protein sequence ID" value="SUU34677.1"/>
    <property type="molecule type" value="Genomic_DNA"/>
</dbReference>
<dbReference type="RefSeq" id="WP_094945456.1">
    <property type="nucleotide sequence ID" value="NZ_JBMHIA010000007.1"/>
</dbReference>
<sequence length="213" mass="23688">MNIEIIPVTAFQQNCSLIWDKEKNAAVIDPGGDSDKLIKRIEALGLNLKLILLTHGHLDHVGAAVKLKSHFNVEVWGPHQADEYWLKGLAEQSQKFGILFEIEAFSPDRWLNEDGENIKIGDLSFEVLHLPGHTPGHIGLIEHEKNIAFTGDVLFQNSIGRTDFPGGDYQTLIHSICDKLLVLNQDMVIIPGHGACTTIGQEKENNPFLVRSL</sequence>
<dbReference type="EMBL" id="NLFK01000001">
    <property type="protein sequence ID" value="OZN25825.1"/>
    <property type="molecule type" value="Genomic_DNA"/>
</dbReference>
<comment type="cofactor">
    <cofactor evidence="1">
        <name>Zn(2+)</name>
        <dbReference type="ChEBI" id="CHEBI:29105"/>
    </cofactor>
</comment>
<dbReference type="InParanoid" id="A0A263HEI0"/>